<evidence type="ECO:0000313" key="6">
    <source>
        <dbReference type="Ensembl" id="ENSOTSP00005153999.1"/>
    </source>
</evidence>
<gene>
    <name evidence="6" type="primary">sh2d3ca</name>
</gene>
<evidence type="ECO:0000256" key="2">
    <source>
        <dbReference type="PROSITE-ProRule" id="PRU00168"/>
    </source>
</evidence>
<dbReference type="Gene3D" id="3.30.505.10">
    <property type="entry name" value="SH2 domain"/>
    <property type="match status" value="1"/>
</dbReference>
<keyword evidence="2" id="KW-0344">Guanine-nucleotide releasing factor</keyword>
<dbReference type="FunFam" id="1.10.840.10:FF:000007">
    <property type="entry name" value="SH2 domain containing 3C (Predicted)"/>
    <property type="match status" value="1"/>
</dbReference>
<dbReference type="SMART" id="SM00252">
    <property type="entry name" value="SH2"/>
    <property type="match status" value="1"/>
</dbReference>
<proteinExistence type="predicted"/>
<dbReference type="SMART" id="SM00147">
    <property type="entry name" value="RasGEF"/>
    <property type="match status" value="1"/>
</dbReference>
<dbReference type="Pfam" id="PF00017">
    <property type="entry name" value="SH2"/>
    <property type="match status" value="1"/>
</dbReference>
<evidence type="ECO:0000313" key="7">
    <source>
        <dbReference type="Proteomes" id="UP000694402"/>
    </source>
</evidence>
<dbReference type="PANTHER" id="PTHR14247">
    <property type="entry name" value="BREAST CANCER ANTI-ESTROGEN RESISTANCE PROTEIN 3 HOMOLOG-LIKE PROTEIN"/>
    <property type="match status" value="1"/>
</dbReference>
<dbReference type="InterPro" id="IPR036964">
    <property type="entry name" value="RASGEF_cat_dom_sf"/>
</dbReference>
<dbReference type="InterPro" id="IPR051853">
    <property type="entry name" value="SH2-Ras-GEF_adapter"/>
</dbReference>
<dbReference type="InterPro" id="IPR000980">
    <property type="entry name" value="SH2"/>
</dbReference>
<accession>A0AAZ3SLT2</accession>
<keyword evidence="1 3" id="KW-0727">SH2 domain</keyword>
<dbReference type="PROSITE" id="PS50009">
    <property type="entry name" value="RASGEF_CAT"/>
    <property type="match status" value="1"/>
</dbReference>
<name>A0AAZ3SLT2_ONCTS</name>
<dbReference type="GO" id="GO:0005085">
    <property type="term" value="F:guanyl-nucleotide exchange factor activity"/>
    <property type="evidence" value="ECO:0007669"/>
    <property type="project" value="UniProtKB-KW"/>
</dbReference>
<dbReference type="PROSITE" id="PS50001">
    <property type="entry name" value="SH2"/>
    <property type="match status" value="1"/>
</dbReference>
<sequence>MYFQTQCLLVDIMGKSEEISQDLRKKIVDLHKSGSSLGAISKRLKLSETVVLQNGDFLIRDSLINMGDYVLTTRWNHQVLHLRITKVLVKSSTESKVQYLLEMDSFDSIPELVRFYVAGRRPVSQPSGAQIYCPIIRTLPLRYLEATFALANSRHSLAHSPSSQRGAYIKRRSVTMNDGLTTEKLIPHSDVESISPVEPPVLPVPVPVPTPVPVVPKPEVKAAVVGCRCPSTIHNHKDAMRNCAVSMDQIQEYRCPLSPVGETPLSPAYSHIHRHRTQSGGRVLAVVPPSPVLRRSSEPQLSPGSNNNLPDMLAASSHSTPAHCSCPAPAGGSGTEGSYCDLRPSPAPCPGAPCAAGMPPTPPAKSYVERLRVEEGRGPAPGRENGAGAGGEAFSAPLVETASSFRPGKYLSPLIPQENKPLEMSVLKRVKELLAEVDARTAAKHITMADCTVARILGVTKEMQRMMGVGSGLELLTLPHGHQLRLDLLERFYTMSIMMAVDLLGCTGSTEERAALLHKTIQLAAELKSNLGNMFGFAAVMRALELPQISRLEQTWMTLRQRHTEGAILYEKKLKPFMKNMNDGKESSVLSNTSFPHVVPLLSLLEKGVAVGEGPGAGIEPWENVEAGVDVVMSHLEAARTIAHHGVLYRTNAETKLQGFQESQEVLEIFRTEFQMRLLWGSRGSEGSQSERYEKFNKVLTALSHKLEPPVRHSEL</sequence>
<dbReference type="AlphaFoldDB" id="A0AAZ3SLT2"/>
<protein>
    <submittedName>
        <fullName evidence="6">SH2 domain containing 3C</fullName>
    </submittedName>
</protein>
<organism evidence="6 7">
    <name type="scientific">Oncorhynchus tshawytscha</name>
    <name type="common">Chinook salmon</name>
    <name type="synonym">Salmo tshawytscha</name>
    <dbReference type="NCBI Taxonomy" id="74940"/>
    <lineage>
        <taxon>Eukaryota</taxon>
        <taxon>Metazoa</taxon>
        <taxon>Chordata</taxon>
        <taxon>Craniata</taxon>
        <taxon>Vertebrata</taxon>
        <taxon>Euteleostomi</taxon>
        <taxon>Actinopterygii</taxon>
        <taxon>Neopterygii</taxon>
        <taxon>Teleostei</taxon>
        <taxon>Protacanthopterygii</taxon>
        <taxon>Salmoniformes</taxon>
        <taxon>Salmonidae</taxon>
        <taxon>Salmoninae</taxon>
        <taxon>Oncorhynchus</taxon>
    </lineage>
</organism>
<dbReference type="GO" id="GO:0007264">
    <property type="term" value="P:small GTPase-mediated signal transduction"/>
    <property type="evidence" value="ECO:0007669"/>
    <property type="project" value="InterPro"/>
</dbReference>
<reference evidence="6" key="3">
    <citation type="submission" date="2025-09" db="UniProtKB">
        <authorList>
            <consortium name="Ensembl"/>
        </authorList>
    </citation>
    <scope>IDENTIFICATION</scope>
</reference>
<dbReference type="Gene3D" id="1.10.10.10">
    <property type="entry name" value="Winged helix-like DNA-binding domain superfamily/Winged helix DNA-binding domain"/>
    <property type="match status" value="1"/>
</dbReference>
<dbReference type="Proteomes" id="UP000694402">
    <property type="component" value="Unassembled WGS sequence"/>
</dbReference>
<dbReference type="InterPro" id="IPR036860">
    <property type="entry name" value="SH2_dom_sf"/>
</dbReference>
<dbReference type="SUPFAM" id="SSF55550">
    <property type="entry name" value="SH2 domain"/>
    <property type="match status" value="1"/>
</dbReference>
<feature type="domain" description="Ras-GEF" evidence="5">
    <location>
        <begin position="438"/>
        <end position="710"/>
    </location>
</feature>
<evidence type="ECO:0000256" key="3">
    <source>
        <dbReference type="PROSITE-ProRule" id="PRU00191"/>
    </source>
</evidence>
<dbReference type="InterPro" id="IPR001895">
    <property type="entry name" value="RASGEF_cat_dom"/>
</dbReference>
<dbReference type="SUPFAM" id="SSF48366">
    <property type="entry name" value="Ras GEF"/>
    <property type="match status" value="1"/>
</dbReference>
<dbReference type="InterPro" id="IPR036388">
    <property type="entry name" value="WH-like_DNA-bd_sf"/>
</dbReference>
<dbReference type="Gene3D" id="1.10.840.10">
    <property type="entry name" value="Ras guanine-nucleotide exchange factors catalytic domain"/>
    <property type="match status" value="1"/>
</dbReference>
<feature type="domain" description="SH2" evidence="4">
    <location>
        <begin position="35"/>
        <end position="135"/>
    </location>
</feature>
<dbReference type="FunFam" id="3.30.505.10:FF:000013">
    <property type="entry name" value="SH2 domain-containing protein 3C isoform X1"/>
    <property type="match status" value="1"/>
</dbReference>
<dbReference type="GeneTree" id="ENSGT00940000154130"/>
<reference evidence="7" key="1">
    <citation type="journal article" date="2018" name="PLoS ONE">
        <title>Chinook salmon (Oncorhynchus tshawytscha) genome and transcriptome.</title>
        <authorList>
            <person name="Christensen K.A."/>
            <person name="Leong J.S."/>
            <person name="Sakhrani D."/>
            <person name="Biagi C.A."/>
            <person name="Minkley D.R."/>
            <person name="Withler R.E."/>
            <person name="Rondeau E.B."/>
            <person name="Koop B.F."/>
            <person name="Devlin R.H."/>
        </authorList>
    </citation>
    <scope>NUCLEOTIDE SEQUENCE [LARGE SCALE GENOMIC DNA]</scope>
</reference>
<dbReference type="Pfam" id="PF25787">
    <property type="entry name" value="HTH_SB"/>
    <property type="match status" value="1"/>
</dbReference>
<reference evidence="6" key="2">
    <citation type="submission" date="2025-08" db="UniProtKB">
        <authorList>
            <consortium name="Ensembl"/>
        </authorList>
    </citation>
    <scope>IDENTIFICATION</scope>
</reference>
<evidence type="ECO:0000256" key="1">
    <source>
        <dbReference type="ARBA" id="ARBA00022999"/>
    </source>
</evidence>
<evidence type="ECO:0000259" key="5">
    <source>
        <dbReference type="PROSITE" id="PS50009"/>
    </source>
</evidence>
<dbReference type="InterPro" id="IPR023578">
    <property type="entry name" value="Ras_GEF_dom_sf"/>
</dbReference>
<dbReference type="InterPro" id="IPR057667">
    <property type="entry name" value="HTH_SB"/>
</dbReference>
<keyword evidence="7" id="KW-1185">Reference proteome</keyword>
<dbReference type="PANTHER" id="PTHR14247:SF6">
    <property type="entry name" value="SH2 DOMAIN-CONTAINING PROTEIN 3C"/>
    <property type="match status" value="1"/>
</dbReference>
<dbReference type="Pfam" id="PF00617">
    <property type="entry name" value="RasGEF"/>
    <property type="match status" value="1"/>
</dbReference>
<dbReference type="Ensembl" id="ENSOTST00005165846.1">
    <property type="protein sequence ID" value="ENSOTSP00005153999.1"/>
    <property type="gene ID" value="ENSOTSG00005079268.1"/>
</dbReference>
<evidence type="ECO:0000259" key="4">
    <source>
        <dbReference type="PROSITE" id="PS50001"/>
    </source>
</evidence>